<feature type="domain" description="FAD-binding" evidence="5">
    <location>
        <begin position="3"/>
        <end position="376"/>
    </location>
</feature>
<dbReference type="AlphaFoldDB" id="A0A1V6SRT7"/>
<evidence type="ECO:0000259" key="5">
    <source>
        <dbReference type="Pfam" id="PF01494"/>
    </source>
</evidence>
<dbReference type="InterPro" id="IPR038220">
    <property type="entry name" value="PHOX_C_sf"/>
</dbReference>
<evidence type="ECO:0000313" key="8">
    <source>
        <dbReference type="Proteomes" id="UP000191285"/>
    </source>
</evidence>
<dbReference type="Proteomes" id="UP000191285">
    <property type="component" value="Unassembled WGS sequence"/>
</dbReference>
<keyword evidence="2" id="KW-0285">Flavoprotein</keyword>
<proteinExistence type="inferred from homology"/>
<keyword evidence="8" id="KW-1185">Reference proteome</keyword>
<keyword evidence="3" id="KW-0274">FAD</keyword>
<evidence type="ECO:0000256" key="4">
    <source>
        <dbReference type="ARBA" id="ARBA00023002"/>
    </source>
</evidence>
<dbReference type="InterPro" id="IPR036188">
    <property type="entry name" value="FAD/NAD-bd_sf"/>
</dbReference>
<dbReference type="Gene3D" id="3.40.30.20">
    <property type="match status" value="1"/>
</dbReference>
<protein>
    <recommendedName>
        <fullName evidence="9">FAD-binding domain-containing protein</fullName>
    </recommendedName>
</protein>
<dbReference type="CDD" id="cd02979">
    <property type="entry name" value="PHOX_C"/>
    <property type="match status" value="1"/>
</dbReference>
<comment type="similarity">
    <text evidence="1">Belongs to the PheA/TfdB FAD monooxygenase family.</text>
</comment>
<dbReference type="SUPFAM" id="SSF51905">
    <property type="entry name" value="FAD/NAD(P)-binding domain"/>
    <property type="match status" value="1"/>
</dbReference>
<dbReference type="InterPro" id="IPR050641">
    <property type="entry name" value="RIFMO-like"/>
</dbReference>
<evidence type="ECO:0000313" key="7">
    <source>
        <dbReference type="EMBL" id="OQE16752.1"/>
    </source>
</evidence>
<dbReference type="GO" id="GO:0016709">
    <property type="term" value="F:oxidoreductase activity, acting on paired donors, with incorporation or reduction of molecular oxygen, NAD(P)H as one donor, and incorporation of one atom of oxygen"/>
    <property type="evidence" value="ECO:0007669"/>
    <property type="project" value="UniProtKB-ARBA"/>
</dbReference>
<evidence type="ECO:0000256" key="2">
    <source>
        <dbReference type="ARBA" id="ARBA00022630"/>
    </source>
</evidence>
<dbReference type="Pfam" id="PF07976">
    <property type="entry name" value="Phe_hydrox_dim"/>
    <property type="match status" value="1"/>
</dbReference>
<sequence>MQVDVLIVGAGPAGLMAALWMARAGIQTLLVDQNSGPTEAGHADGLESRTIEILDSFGLGDKIWNESNHTIDICLWSQNPDGSLHRQGLSANSKPGWSRFQESTLGQSRIESILLEEVLKFGHVEVRRHTTPTSLFVEKNFVHDHCPTSYPIRVELENLATSETSQAVHGSTPTKSTQTQVEAKYLLGCDGAHSWVRSQLGLRLEGASRDVSWGVLDVLPITDFPDIRRRSIIRSRFGNLMIIPRERKLIRVYVQVSPALAQRYSTGGRDPEVIMEAVRKIISPFKLNASHIEWSTIYAVGHRYCKELSRYNRIFLAGDAIHTHSPKAGQGMNVSMQDSYNLGWKLASVIHGVAPHRLLETYQQERLPVAKRLIEFDKRICSGMLEAENTFNEDHRKALEEENTSMAGIGVAYEPNMVVFKKSSHRRTRSHGYSEALMNSDLPKALRLGARLPSSLVLSHADSQPCEFQRMFKSTGEWNLVVFGGDISVKRQRQRVENVAKALASPNSTIQKIRSRRRTFRDCMFGSISIYLLHSASRTDIDIGSLPEIFRPIDDDIGFDYGKVFADNQSYHVGGGKAYEEFGISPSGCLVLLRPDQHIAFKGELDHVGDLEQFLQSFQSGGFK</sequence>
<feature type="domain" description="Phenol hydroxylase-like C-terminal dimerisation" evidence="6">
    <location>
        <begin position="411"/>
        <end position="619"/>
    </location>
</feature>
<comment type="caution">
    <text evidence="7">The sequence shown here is derived from an EMBL/GenBank/DDBJ whole genome shotgun (WGS) entry which is preliminary data.</text>
</comment>
<evidence type="ECO:0000259" key="6">
    <source>
        <dbReference type="Pfam" id="PF07976"/>
    </source>
</evidence>
<accession>A0A1V6SRT7</accession>
<keyword evidence="4" id="KW-0560">Oxidoreductase</keyword>
<reference evidence="8" key="1">
    <citation type="journal article" date="2017" name="Nat. Microbiol.">
        <title>Global analysis of biosynthetic gene clusters reveals vast potential of secondary metabolite production in Penicillium species.</title>
        <authorList>
            <person name="Nielsen J.C."/>
            <person name="Grijseels S."/>
            <person name="Prigent S."/>
            <person name="Ji B."/>
            <person name="Dainat J."/>
            <person name="Nielsen K.F."/>
            <person name="Frisvad J.C."/>
            <person name="Workman M."/>
            <person name="Nielsen J."/>
        </authorList>
    </citation>
    <scope>NUCLEOTIDE SEQUENCE [LARGE SCALE GENOMIC DNA]</scope>
    <source>
        <strain evidence="8">IBT 24891</strain>
    </source>
</reference>
<dbReference type="SUPFAM" id="SSF54373">
    <property type="entry name" value="FAD-linked reductases, C-terminal domain"/>
    <property type="match status" value="1"/>
</dbReference>
<organism evidence="7 8">
    <name type="scientific">Penicillium steckii</name>
    <dbReference type="NCBI Taxonomy" id="303698"/>
    <lineage>
        <taxon>Eukaryota</taxon>
        <taxon>Fungi</taxon>
        <taxon>Dikarya</taxon>
        <taxon>Ascomycota</taxon>
        <taxon>Pezizomycotina</taxon>
        <taxon>Eurotiomycetes</taxon>
        <taxon>Eurotiomycetidae</taxon>
        <taxon>Eurotiales</taxon>
        <taxon>Aspergillaceae</taxon>
        <taxon>Penicillium</taxon>
    </lineage>
</organism>
<dbReference type="EMBL" id="MLKD01000023">
    <property type="protein sequence ID" value="OQE16752.1"/>
    <property type="molecule type" value="Genomic_DNA"/>
</dbReference>
<evidence type="ECO:0008006" key="9">
    <source>
        <dbReference type="Google" id="ProtNLM"/>
    </source>
</evidence>
<dbReference type="PRINTS" id="PR00420">
    <property type="entry name" value="RNGMNOXGNASE"/>
</dbReference>
<dbReference type="InterPro" id="IPR002938">
    <property type="entry name" value="FAD-bd"/>
</dbReference>
<dbReference type="InterPro" id="IPR036249">
    <property type="entry name" value="Thioredoxin-like_sf"/>
</dbReference>
<dbReference type="InterPro" id="IPR012941">
    <property type="entry name" value="Phe_hydrox_C_dim_dom"/>
</dbReference>
<evidence type="ECO:0000256" key="3">
    <source>
        <dbReference type="ARBA" id="ARBA00022827"/>
    </source>
</evidence>
<dbReference type="PANTHER" id="PTHR43004:SF13">
    <property type="entry name" value="FAD-BINDING DOMAIN-CONTAINING PROTEIN-RELATED"/>
    <property type="match status" value="1"/>
</dbReference>
<name>A0A1V6SRT7_9EURO</name>
<gene>
    <name evidence="7" type="ORF">PENSTE_c023G09079</name>
</gene>
<dbReference type="SUPFAM" id="SSF52833">
    <property type="entry name" value="Thioredoxin-like"/>
    <property type="match status" value="1"/>
</dbReference>
<evidence type="ECO:0000256" key="1">
    <source>
        <dbReference type="ARBA" id="ARBA00007801"/>
    </source>
</evidence>
<dbReference type="OrthoDB" id="1716816at2759"/>
<dbReference type="Pfam" id="PF01494">
    <property type="entry name" value="FAD_binding_3"/>
    <property type="match status" value="1"/>
</dbReference>
<dbReference type="STRING" id="303698.A0A1V6SRT7"/>
<dbReference type="PANTHER" id="PTHR43004">
    <property type="entry name" value="TRK SYSTEM POTASSIUM UPTAKE PROTEIN"/>
    <property type="match status" value="1"/>
</dbReference>
<dbReference type="GO" id="GO:0071949">
    <property type="term" value="F:FAD binding"/>
    <property type="evidence" value="ECO:0007669"/>
    <property type="project" value="InterPro"/>
</dbReference>
<dbReference type="Gene3D" id="3.30.9.10">
    <property type="entry name" value="D-Amino Acid Oxidase, subunit A, domain 2"/>
    <property type="match status" value="1"/>
</dbReference>
<dbReference type="Gene3D" id="3.50.50.60">
    <property type="entry name" value="FAD/NAD(P)-binding domain"/>
    <property type="match status" value="1"/>
</dbReference>